<dbReference type="Pfam" id="PF14928">
    <property type="entry name" value="S_tail_recep_bd"/>
    <property type="match status" value="1"/>
</dbReference>
<protein>
    <submittedName>
        <fullName evidence="3">Gp12 short tail fibers protein</fullName>
    </submittedName>
</protein>
<dbReference type="Gene3D" id="4.10.1070.10">
    <property type="entry name" value="receptor-binding domain of the bacteriophage t4 short tail fibre, domain 2"/>
    <property type="match status" value="1"/>
</dbReference>
<keyword evidence="4" id="KW-1185">Reference proteome</keyword>
<dbReference type="Pfam" id="PF07484">
    <property type="entry name" value="Collar"/>
    <property type="match status" value="1"/>
</dbReference>
<dbReference type="Gene3D" id="3.90.1340.10">
    <property type="entry name" value="Phage tail collar domain"/>
    <property type="match status" value="1"/>
</dbReference>
<accession>E5E4F0</accession>
<dbReference type="SUPFAM" id="SSF88874">
    <property type="entry name" value="Receptor-binding domain of short tail fibre protein gp12"/>
    <property type="match status" value="1"/>
</dbReference>
<dbReference type="OrthoDB" id="3474at10239"/>
<evidence type="ECO:0000313" key="4">
    <source>
        <dbReference type="Proteomes" id="UP000008730"/>
    </source>
</evidence>
<dbReference type="InterPro" id="IPR011083">
    <property type="entry name" value="Phage_tail_collar_dom"/>
</dbReference>
<dbReference type="EMBL" id="GU911519">
    <property type="protein sequence ID" value="ADG36134.1"/>
    <property type="molecule type" value="Genomic_DNA"/>
</dbReference>
<gene>
    <name evidence="3" type="primary">12</name>
    <name evidence="3" type="ORF">Acj61p169</name>
</gene>
<reference evidence="3 4" key="1">
    <citation type="journal article" date="2010" name="Virol. J.">
        <title>Genomes of the T4-related bacteriophages as windows on microbial genome evolution.</title>
        <authorList>
            <person name="Petrov V.M."/>
            <person name="Ratnayaka S."/>
            <person name="Nolan J.M."/>
            <person name="Miller E.S."/>
            <person name="Karam J.D."/>
        </authorList>
    </citation>
    <scope>NUCLEOTIDE SEQUENCE [LARGE SCALE GENOMIC DNA]</scope>
</reference>
<dbReference type="KEGG" id="vg:9926060"/>
<proteinExistence type="predicted"/>
<dbReference type="InterPro" id="IPR027448">
    <property type="entry name" value="Short_tail_fibre_C"/>
</dbReference>
<sequence>MAQNNTFKHISDESKYSIFNPAGTQFPASVKNVQEALALTSPTSPATEQAYGVIKLSTLQQVMDGTDDTTAVTPLKLNQRLQYPDATTAQKGIIQVATNDEALAGTSTNKAIVASSLKYVNDWNFANRTSTENANGVLKLSTEAAAKAGTDHTTAMTPLRVHQAIAEATKLIPSYTTATETVAGLVQLATAGQVQQGTLRAGVAVSPYSLAQLTGNDTRRGIVQAATLAQANAGTDHGVYISAAGFRNFNATINTFGTVKLTDVPGQGGAGTALSSNAQVLRLAEGSQTVTGNVNINGALSENGKRLVNEDILDDHMPIGAVMMWTADTLPSSKWAICDGGSENKDTRAILFQRIGYKYGGGGNLFKRPDLRGLFVRGAGTGQDILDARGYDNKNKPLLGNGCDGGYLGQVQKQQIAEHKHATGWGERYTGNEARYGRSAGTGYYGSAKSDWDNFMYFTNDGYEIDADWQRSEVSTLNRKDLIGTEVRPWNMSLYYIIKVA</sequence>
<evidence type="ECO:0000313" key="3">
    <source>
        <dbReference type="EMBL" id="ADG36134.1"/>
    </source>
</evidence>
<feature type="domain" description="Short tail fibre protein C-terminal" evidence="2">
    <location>
        <begin position="407"/>
        <end position="500"/>
    </location>
</feature>
<dbReference type="GeneID" id="9926060"/>
<organism evidence="3 4">
    <name type="scientific">Acinetobacter phage Acj61</name>
    <dbReference type="NCBI Taxonomy" id="760732"/>
    <lineage>
        <taxon>Viruses</taxon>
        <taxon>Duplodnaviria</taxon>
        <taxon>Heunggongvirae</taxon>
        <taxon>Uroviricota</taxon>
        <taxon>Caudoviricetes</taxon>
        <taxon>Pantevenvirales</taxon>
        <taxon>Straboviridae</taxon>
        <taxon>Twarogvirinae</taxon>
        <taxon>Lasallevirus</taxon>
        <taxon>Lasallevirus Acj61</taxon>
        <taxon>Acinetobacter virus Acj61</taxon>
    </lineage>
</organism>
<dbReference type="InterPro" id="IPR044916">
    <property type="entry name" value="Short_tail_fibre_C_sf"/>
</dbReference>
<evidence type="ECO:0000259" key="2">
    <source>
        <dbReference type="Pfam" id="PF14928"/>
    </source>
</evidence>
<evidence type="ECO:0000259" key="1">
    <source>
        <dbReference type="Pfam" id="PF07484"/>
    </source>
</evidence>
<dbReference type="InterPro" id="IPR037053">
    <property type="entry name" value="Phage_tail_collar_dom_sf"/>
</dbReference>
<dbReference type="SUPFAM" id="SSF69349">
    <property type="entry name" value="Phage fibre proteins"/>
    <property type="match status" value="1"/>
</dbReference>
<name>E5E4F0_9CAUD</name>
<dbReference type="Proteomes" id="UP000008730">
    <property type="component" value="Segment"/>
</dbReference>
<feature type="domain" description="Phage tail collar" evidence="1">
    <location>
        <begin position="320"/>
        <end position="376"/>
    </location>
</feature>
<dbReference type="RefSeq" id="YP_004009786.1">
    <property type="nucleotide sequence ID" value="NC_014661.1"/>
</dbReference>
<dbReference type="GO" id="GO:0046872">
    <property type="term" value="F:metal ion binding"/>
    <property type="evidence" value="ECO:0007669"/>
    <property type="project" value="InterPro"/>
</dbReference>